<reference evidence="1 2" key="1">
    <citation type="submission" date="2020-12" db="EMBL/GenBank/DDBJ databases">
        <title>YIM B01967 draft genome.</title>
        <authorList>
            <person name="Yan X."/>
        </authorList>
    </citation>
    <scope>NUCLEOTIDE SEQUENCE [LARGE SCALE GENOMIC DNA]</scope>
    <source>
        <strain evidence="1 2">YIM B01967</strain>
    </source>
</reference>
<evidence type="ECO:0000313" key="1">
    <source>
        <dbReference type="EMBL" id="MBK3493870.1"/>
    </source>
</evidence>
<gene>
    <name evidence="1" type="ORF">JFL43_03160</name>
</gene>
<accession>A0ABS1H372</accession>
<dbReference type="RefSeq" id="WP_200747887.1">
    <property type="nucleotide sequence ID" value="NZ_JAEOAH010000003.1"/>
</dbReference>
<protein>
    <submittedName>
        <fullName evidence="1">Uncharacterized protein</fullName>
    </submittedName>
</protein>
<name>A0ABS1H372_9BACL</name>
<organism evidence="1 2">
    <name type="scientific">Viridibacillus soli</name>
    <dbReference type="NCBI Taxonomy" id="2798301"/>
    <lineage>
        <taxon>Bacteria</taxon>
        <taxon>Bacillati</taxon>
        <taxon>Bacillota</taxon>
        <taxon>Bacilli</taxon>
        <taxon>Bacillales</taxon>
        <taxon>Caryophanaceae</taxon>
        <taxon>Viridibacillus</taxon>
    </lineage>
</organism>
<dbReference type="Proteomes" id="UP000618943">
    <property type="component" value="Unassembled WGS sequence"/>
</dbReference>
<sequence length="49" mass="5542">MMTEPDKREVYPFDDMLAYDFTLTDIAKALDTSATREVTRASNLVNEGV</sequence>
<keyword evidence="2" id="KW-1185">Reference proteome</keyword>
<comment type="caution">
    <text evidence="1">The sequence shown here is derived from an EMBL/GenBank/DDBJ whole genome shotgun (WGS) entry which is preliminary data.</text>
</comment>
<dbReference type="EMBL" id="JAEOAH010000003">
    <property type="protein sequence ID" value="MBK3493870.1"/>
    <property type="molecule type" value="Genomic_DNA"/>
</dbReference>
<evidence type="ECO:0000313" key="2">
    <source>
        <dbReference type="Proteomes" id="UP000618943"/>
    </source>
</evidence>
<proteinExistence type="predicted"/>